<dbReference type="CDD" id="cd00609">
    <property type="entry name" value="AAT_like"/>
    <property type="match status" value="1"/>
</dbReference>
<reference evidence="4 5" key="2">
    <citation type="submission" date="2015-05" db="EMBL/GenBank/DDBJ databases">
        <authorList>
            <person name="Morales-Cruz A."/>
            <person name="Amrine K.C."/>
            <person name="Cantu D."/>
        </authorList>
    </citation>
    <scope>NUCLEOTIDE SEQUENCE [LARGE SCALE GENOMIC DNA]</scope>
    <source>
        <strain evidence="4">UCRPC4</strain>
    </source>
</reference>
<dbReference type="InterPro" id="IPR015421">
    <property type="entry name" value="PyrdxlP-dep_Trfase_major"/>
</dbReference>
<comment type="caution">
    <text evidence="4">The sequence shown here is derived from an EMBL/GenBank/DDBJ whole genome shotgun (WGS) entry which is preliminary data.</text>
</comment>
<dbReference type="Gene3D" id="3.90.1150.10">
    <property type="entry name" value="Aspartate Aminotransferase, domain 1"/>
    <property type="match status" value="1"/>
</dbReference>
<dbReference type="GO" id="GO:0008483">
    <property type="term" value="F:transaminase activity"/>
    <property type="evidence" value="ECO:0007669"/>
    <property type="project" value="UniProtKB-KW"/>
</dbReference>
<dbReference type="Gene3D" id="3.40.640.10">
    <property type="entry name" value="Type I PLP-dependent aspartate aminotransferase-like (Major domain)"/>
    <property type="match status" value="1"/>
</dbReference>
<dbReference type="Pfam" id="PF00155">
    <property type="entry name" value="Aminotran_1_2"/>
    <property type="match status" value="1"/>
</dbReference>
<name>A0A0G2ESJ0_PHACM</name>
<dbReference type="PANTHER" id="PTHR43510">
    <property type="entry name" value="AMINOTRANSFERASE FUNCTION, HYPOTHETICAL (EUROFUNG)"/>
    <property type="match status" value="1"/>
</dbReference>
<feature type="domain" description="Aminotransferase class I/classII large" evidence="3">
    <location>
        <begin position="50"/>
        <end position="379"/>
    </location>
</feature>
<sequence>MVLVSTFEVEAWMDKHEEYAKYNVAETCAASISVDDLVALADSPLENPLQSKTKLTYGSIRGSQQLRSNLAGLYSAKSTHLLSPENVLITPGAIAANFLALYTFVNPGDHVICHYPTYEQLYKVPAALGAEVSLWKSDESKGWALSIDELEQLVQPGKTKLLIINNPQNPTGAVIPKDTLYDMVNLCRLHSITILSDEVYRPLFHGITPMDKAFPPSAINLGYDNVVVTGSMSKAYSLAGIRLGWIASKNDQIIEKLAEARHYTNISVSQIDDAVAATALSENCIHALLGRNIQLAKSNLQLLDEFVESHRWACSWTKPVAGTTAFVKFSKMGKAIDDVAFCEALMEKKGVLFAPGCKCFGQGEDFKGYVRIGFVQEAQVLSEGLQALREFMEDDYEMIPTVKKPKV</sequence>
<accession>A0A0G2ESJ0</accession>
<dbReference type="InterPro" id="IPR015424">
    <property type="entry name" value="PyrdxlP-dep_Trfase"/>
</dbReference>
<dbReference type="AlphaFoldDB" id="A0A0G2ESJ0"/>
<protein>
    <submittedName>
        <fullName evidence="4">Putative aspartate tyrosine aromatic aminotransferase</fullName>
    </submittedName>
</protein>
<keyword evidence="4" id="KW-0032">Aminotransferase</keyword>
<keyword evidence="5" id="KW-1185">Reference proteome</keyword>
<dbReference type="InterPro" id="IPR015422">
    <property type="entry name" value="PyrdxlP-dep_Trfase_small"/>
</dbReference>
<comment type="similarity">
    <text evidence="1">Belongs to the class-I pyridoxal-phosphate-dependent aminotransferase family.</text>
</comment>
<gene>
    <name evidence="4" type="ORF">UCRPC4_g01995</name>
</gene>
<dbReference type="GO" id="GO:0030170">
    <property type="term" value="F:pyridoxal phosphate binding"/>
    <property type="evidence" value="ECO:0007669"/>
    <property type="project" value="InterPro"/>
</dbReference>
<keyword evidence="4" id="KW-0808">Transferase</keyword>
<dbReference type="EMBL" id="LCWF01000047">
    <property type="protein sequence ID" value="KKY25189.1"/>
    <property type="molecule type" value="Genomic_DNA"/>
</dbReference>
<evidence type="ECO:0000259" key="3">
    <source>
        <dbReference type="Pfam" id="PF00155"/>
    </source>
</evidence>
<dbReference type="OrthoDB" id="7042322at2759"/>
<dbReference type="Proteomes" id="UP000053317">
    <property type="component" value="Unassembled WGS sequence"/>
</dbReference>
<keyword evidence="2" id="KW-0663">Pyridoxal phosphate</keyword>
<dbReference type="PROSITE" id="PS00105">
    <property type="entry name" value="AA_TRANSFER_CLASS_1"/>
    <property type="match status" value="1"/>
</dbReference>
<reference evidence="4 5" key="1">
    <citation type="submission" date="2015-05" db="EMBL/GenBank/DDBJ databases">
        <title>Distinctive expansion of gene families associated with plant cell wall degradation and secondary metabolism in the genomes of grapevine trunk pathogens.</title>
        <authorList>
            <person name="Lawrence D.P."/>
            <person name="Travadon R."/>
            <person name="Rolshausen P.E."/>
            <person name="Baumgartner K."/>
        </authorList>
    </citation>
    <scope>NUCLEOTIDE SEQUENCE [LARGE SCALE GENOMIC DNA]</scope>
    <source>
        <strain evidence="4">UCRPC4</strain>
    </source>
</reference>
<evidence type="ECO:0000313" key="4">
    <source>
        <dbReference type="EMBL" id="KKY25189.1"/>
    </source>
</evidence>
<evidence type="ECO:0000313" key="5">
    <source>
        <dbReference type="Proteomes" id="UP000053317"/>
    </source>
</evidence>
<dbReference type="SUPFAM" id="SSF53383">
    <property type="entry name" value="PLP-dependent transferases"/>
    <property type="match status" value="1"/>
</dbReference>
<dbReference type="InterPro" id="IPR004839">
    <property type="entry name" value="Aminotransferase_I/II_large"/>
</dbReference>
<evidence type="ECO:0000256" key="2">
    <source>
        <dbReference type="ARBA" id="ARBA00022898"/>
    </source>
</evidence>
<dbReference type="PANTHER" id="PTHR43510:SF1">
    <property type="entry name" value="AMINOTRANSFERASE FUNCTION, HYPOTHETICAL (EUROFUNG)"/>
    <property type="match status" value="1"/>
</dbReference>
<dbReference type="InterPro" id="IPR004838">
    <property type="entry name" value="NHTrfase_class1_PyrdxlP-BS"/>
</dbReference>
<organism evidence="4 5">
    <name type="scientific">Phaeomoniella chlamydospora</name>
    <name type="common">Phaeoacremonium chlamydosporum</name>
    <dbReference type="NCBI Taxonomy" id="158046"/>
    <lineage>
        <taxon>Eukaryota</taxon>
        <taxon>Fungi</taxon>
        <taxon>Dikarya</taxon>
        <taxon>Ascomycota</taxon>
        <taxon>Pezizomycotina</taxon>
        <taxon>Eurotiomycetes</taxon>
        <taxon>Chaetothyriomycetidae</taxon>
        <taxon>Phaeomoniellales</taxon>
        <taxon>Phaeomoniellaceae</taxon>
        <taxon>Phaeomoniella</taxon>
    </lineage>
</organism>
<evidence type="ECO:0000256" key="1">
    <source>
        <dbReference type="ARBA" id="ARBA00007441"/>
    </source>
</evidence>
<proteinExistence type="inferred from homology"/>